<proteinExistence type="predicted"/>
<evidence type="ECO:0000259" key="10">
    <source>
        <dbReference type="Pfam" id="PF01757"/>
    </source>
</evidence>
<dbReference type="Proteomes" id="UP000029003">
    <property type="component" value="Unassembled WGS sequence"/>
</dbReference>
<protein>
    <submittedName>
        <fullName evidence="11">Acyltransferase</fullName>
    </submittedName>
</protein>
<evidence type="ECO:0000256" key="1">
    <source>
        <dbReference type="ARBA" id="ARBA00004651"/>
    </source>
</evidence>
<feature type="transmembrane region" description="Helical" evidence="9">
    <location>
        <begin position="342"/>
        <end position="364"/>
    </location>
</feature>
<dbReference type="SUPFAM" id="SSF52266">
    <property type="entry name" value="SGNH hydrolase"/>
    <property type="match status" value="1"/>
</dbReference>
<keyword evidence="7 11" id="KW-0012">Acyltransferase</keyword>
<evidence type="ECO:0000256" key="8">
    <source>
        <dbReference type="SAM" id="MobiDB-lite"/>
    </source>
</evidence>
<comment type="caution">
    <text evidence="11">The sequence shown here is derived from an EMBL/GenBank/DDBJ whole genome shotgun (WGS) entry which is preliminary data.</text>
</comment>
<evidence type="ECO:0000313" key="12">
    <source>
        <dbReference type="Proteomes" id="UP000029003"/>
    </source>
</evidence>
<dbReference type="PANTHER" id="PTHR23028">
    <property type="entry name" value="ACETYLTRANSFERASE"/>
    <property type="match status" value="1"/>
</dbReference>
<evidence type="ECO:0000256" key="3">
    <source>
        <dbReference type="ARBA" id="ARBA00022679"/>
    </source>
</evidence>
<evidence type="ECO:0000313" key="11">
    <source>
        <dbReference type="EMBL" id="KFJ01701.1"/>
    </source>
</evidence>
<feature type="transmembrane region" description="Helical" evidence="9">
    <location>
        <begin position="91"/>
        <end position="110"/>
    </location>
</feature>
<keyword evidence="2" id="KW-1003">Cell membrane</keyword>
<dbReference type="AlphaFoldDB" id="A0A087E1Q0"/>
<comment type="subcellular location">
    <subcellularLocation>
        <location evidence="1">Cell membrane</location>
        <topology evidence="1">Multi-pass membrane protein</topology>
    </subcellularLocation>
</comment>
<reference evidence="11 12" key="1">
    <citation type="submission" date="2014-03" db="EMBL/GenBank/DDBJ databases">
        <title>Genomics of Bifidobacteria.</title>
        <authorList>
            <person name="Ventura M."/>
            <person name="Milani C."/>
            <person name="Lugli G.A."/>
        </authorList>
    </citation>
    <scope>NUCLEOTIDE SEQUENCE [LARGE SCALE GENOMIC DNA]</scope>
    <source>
        <strain evidence="11 12">LMG 21395</strain>
    </source>
</reference>
<dbReference type="CDD" id="cd01840">
    <property type="entry name" value="SGNH_hydrolase_yrhL_like"/>
    <property type="match status" value="1"/>
</dbReference>
<dbReference type="GO" id="GO:0016747">
    <property type="term" value="F:acyltransferase activity, transferring groups other than amino-acyl groups"/>
    <property type="evidence" value="ECO:0007669"/>
    <property type="project" value="InterPro"/>
</dbReference>
<feature type="transmembrane region" description="Helical" evidence="9">
    <location>
        <begin position="154"/>
        <end position="174"/>
    </location>
</feature>
<feature type="transmembrane region" description="Helical" evidence="9">
    <location>
        <begin position="283"/>
        <end position="310"/>
    </location>
</feature>
<dbReference type="GO" id="GO:0009103">
    <property type="term" value="P:lipopolysaccharide biosynthetic process"/>
    <property type="evidence" value="ECO:0007669"/>
    <property type="project" value="TreeGrafter"/>
</dbReference>
<feature type="transmembrane region" description="Helical" evidence="9">
    <location>
        <begin position="316"/>
        <end position="335"/>
    </location>
</feature>
<dbReference type="EMBL" id="JGZT01000008">
    <property type="protein sequence ID" value="KFJ01701.1"/>
    <property type="molecule type" value="Genomic_DNA"/>
</dbReference>
<dbReference type="InterPro" id="IPR036514">
    <property type="entry name" value="SGNH_hydro_sf"/>
</dbReference>
<accession>A0A087E1Q0</accession>
<evidence type="ECO:0000256" key="7">
    <source>
        <dbReference type="ARBA" id="ARBA00023315"/>
    </source>
</evidence>
<dbReference type="InterPro" id="IPR002656">
    <property type="entry name" value="Acyl_transf_3_dom"/>
</dbReference>
<dbReference type="PANTHER" id="PTHR23028:SF53">
    <property type="entry name" value="ACYL_TRANSF_3 DOMAIN-CONTAINING PROTEIN"/>
    <property type="match status" value="1"/>
</dbReference>
<sequence>MASQAGISEHQSHEDMSVHAGGRYRGIDGLRALAIVSVVLFHTRPSILSGGFLGVTVFFVITGFLSTRSIERAIGRGGFRYGSYVLKRLKRLWPMGLASIALAIPLVYLFSPSLLLKARADALPAAAFVVNWVYIFRKLPYFAAAGLPSPLTPLWFVAIVMQFAVLWPAILLLLHRICRSRWMMHAAVLFLMLGSSIAMGALSFNGGDTAHLYYGLDTRAAELLVGAELALLLADRAAAPVSKDTKPGLRAATDDSANDGTGQRVPDRVWVNRLAKRMTYRTTVGGVTIGMSDILALIALLALAAGVAVVDGEAIWMYRGGYLAAAILAALLVAACTVRGSVTAAILGCQPLVVAGSRAFAVYIIHFPLLEIMNPATRTTTMPWWGWLLQFAVIAGAAELIHRFIEVPVHRGIAAGTASEATEKGAKSAAGDNDGRAGQPNDNSAKPKAMTGLRLVVTGAGRTVRAYLADVQPAAKVMAAAGLVAVIIVGCLPFDWDGIVEQRSIELRPEIADEASLAGKKALAGVPGSSPSTGASKAPDSAGHAASPSSKPSASGSSKNAQQTPSKAPATPKMNAHAEKVPAGVPLSSWTFDAATGVCSADPLIIGDSVALGAADIIQQIMPKAVIDTQVSRQITTAPGIYAQHAGAGQGGSVVVVALGDNGPIRDEAELQSIVDAMDGKPVYFLTLRVPVSWQDQNNAILRSFAASHRNVGIIDWNGTSEGHSEYLYDDGTHLTPQGRPVYATMLRQAFCGQ</sequence>
<keyword evidence="5 9" id="KW-1133">Transmembrane helix</keyword>
<organism evidence="11 12">
    <name type="scientific">Bifidobacterium thermacidophilum subsp. thermacidophilum</name>
    <dbReference type="NCBI Taxonomy" id="79262"/>
    <lineage>
        <taxon>Bacteria</taxon>
        <taxon>Bacillati</taxon>
        <taxon>Actinomycetota</taxon>
        <taxon>Actinomycetes</taxon>
        <taxon>Bifidobacteriales</taxon>
        <taxon>Bifidobacteriaceae</taxon>
        <taxon>Bifidobacterium</taxon>
    </lineage>
</organism>
<feature type="region of interest" description="Disordered" evidence="8">
    <location>
        <begin position="522"/>
        <end position="577"/>
    </location>
</feature>
<evidence type="ECO:0000256" key="4">
    <source>
        <dbReference type="ARBA" id="ARBA00022692"/>
    </source>
</evidence>
<evidence type="ECO:0000256" key="9">
    <source>
        <dbReference type="SAM" id="Phobius"/>
    </source>
</evidence>
<dbReference type="Gene3D" id="3.40.50.1110">
    <property type="entry name" value="SGNH hydrolase"/>
    <property type="match status" value="1"/>
</dbReference>
<feature type="transmembrane region" description="Helical" evidence="9">
    <location>
        <begin position="186"/>
        <end position="206"/>
    </location>
</feature>
<keyword evidence="3 11" id="KW-0808">Transferase</keyword>
<evidence type="ECO:0000256" key="5">
    <source>
        <dbReference type="ARBA" id="ARBA00022989"/>
    </source>
</evidence>
<evidence type="ECO:0000256" key="2">
    <source>
        <dbReference type="ARBA" id="ARBA00022475"/>
    </source>
</evidence>
<dbReference type="GO" id="GO:0005886">
    <property type="term" value="C:plasma membrane"/>
    <property type="evidence" value="ECO:0007669"/>
    <property type="project" value="UniProtKB-SubCell"/>
</dbReference>
<keyword evidence="6 9" id="KW-0472">Membrane</keyword>
<dbReference type="InterPro" id="IPR050879">
    <property type="entry name" value="Acyltransferase_3"/>
</dbReference>
<keyword evidence="4 9" id="KW-0812">Transmembrane</keyword>
<dbReference type="Pfam" id="PF01757">
    <property type="entry name" value="Acyl_transf_3"/>
    <property type="match status" value="1"/>
</dbReference>
<feature type="region of interest" description="Disordered" evidence="8">
    <location>
        <begin position="424"/>
        <end position="448"/>
    </location>
</feature>
<evidence type="ECO:0000256" key="6">
    <source>
        <dbReference type="ARBA" id="ARBA00023136"/>
    </source>
</evidence>
<feature type="domain" description="Acyltransferase 3" evidence="10">
    <location>
        <begin position="25"/>
        <end position="393"/>
    </location>
</feature>
<dbReference type="RefSeq" id="WP_052316565.1">
    <property type="nucleotide sequence ID" value="NZ_JGZT01000008.1"/>
</dbReference>
<feature type="transmembrane region" description="Helical" evidence="9">
    <location>
        <begin position="384"/>
        <end position="401"/>
    </location>
</feature>
<name>A0A087E1Q0_9BIFI</name>
<feature type="compositionally biased region" description="Low complexity" evidence="8">
    <location>
        <begin position="541"/>
        <end position="559"/>
    </location>
</feature>
<gene>
    <name evidence="11" type="ORF">THER5_1594</name>
</gene>
<feature type="transmembrane region" description="Helical" evidence="9">
    <location>
        <begin position="47"/>
        <end position="70"/>
    </location>
</feature>